<accession>A0A914CCL4</accession>
<dbReference type="PANTHER" id="PTHR46569">
    <property type="entry name" value="E3 UBIQUITIN-PROTEIN LIGASE TRAIP"/>
    <property type="match status" value="1"/>
</dbReference>
<proteinExistence type="predicted"/>
<dbReference type="GO" id="GO:0008270">
    <property type="term" value="F:zinc ion binding"/>
    <property type="evidence" value="ECO:0007669"/>
    <property type="project" value="UniProtKB-KW"/>
</dbReference>
<keyword evidence="1 3" id="KW-0479">Metal-binding</keyword>
<dbReference type="SUPFAM" id="SSF57850">
    <property type="entry name" value="RING/U-box"/>
    <property type="match status" value="1"/>
</dbReference>
<evidence type="ECO:0000256" key="3">
    <source>
        <dbReference type="PROSITE-ProRule" id="PRU00175"/>
    </source>
</evidence>
<reference evidence="7" key="1">
    <citation type="submission" date="2022-11" db="UniProtKB">
        <authorList>
            <consortium name="WormBaseParasite"/>
        </authorList>
    </citation>
    <scope>IDENTIFICATION</scope>
</reference>
<evidence type="ECO:0000256" key="1">
    <source>
        <dbReference type="ARBA" id="ARBA00022771"/>
    </source>
</evidence>
<dbReference type="GO" id="GO:0090734">
    <property type="term" value="C:site of DNA damage"/>
    <property type="evidence" value="ECO:0007669"/>
    <property type="project" value="TreeGrafter"/>
</dbReference>
<feature type="compositionally biased region" description="Low complexity" evidence="4">
    <location>
        <begin position="70"/>
        <end position="104"/>
    </location>
</feature>
<feature type="region of interest" description="Disordered" evidence="4">
    <location>
        <begin position="223"/>
        <end position="247"/>
    </location>
</feature>
<evidence type="ECO:0000259" key="5">
    <source>
        <dbReference type="PROSITE" id="PS50089"/>
    </source>
</evidence>
<dbReference type="Proteomes" id="UP000887540">
    <property type="component" value="Unplaced"/>
</dbReference>
<dbReference type="InterPro" id="IPR001841">
    <property type="entry name" value="Znf_RING"/>
</dbReference>
<dbReference type="GO" id="GO:0061630">
    <property type="term" value="F:ubiquitin protein ligase activity"/>
    <property type="evidence" value="ECO:0007669"/>
    <property type="project" value="TreeGrafter"/>
</dbReference>
<protein>
    <submittedName>
        <fullName evidence="7">RING-type domain-containing protein</fullName>
    </submittedName>
</protein>
<feature type="compositionally biased region" description="Pro residues" evidence="4">
    <location>
        <begin position="110"/>
        <end position="122"/>
    </location>
</feature>
<dbReference type="PANTHER" id="PTHR46569:SF1">
    <property type="entry name" value="E3 UBIQUITIN-PROTEIN LIGASE RFWD3-RELATED"/>
    <property type="match status" value="1"/>
</dbReference>
<evidence type="ECO:0000256" key="4">
    <source>
        <dbReference type="SAM" id="MobiDB-lite"/>
    </source>
</evidence>
<dbReference type="InterPro" id="IPR013083">
    <property type="entry name" value="Znf_RING/FYVE/PHD"/>
</dbReference>
<evidence type="ECO:0000313" key="7">
    <source>
        <dbReference type="WBParaSite" id="ACRNAN_Path_761.g2886.t1"/>
    </source>
</evidence>
<evidence type="ECO:0000256" key="2">
    <source>
        <dbReference type="ARBA" id="ARBA00022833"/>
    </source>
</evidence>
<dbReference type="SMART" id="SM00184">
    <property type="entry name" value="RING"/>
    <property type="match status" value="1"/>
</dbReference>
<name>A0A914CCL4_9BILA</name>
<dbReference type="AlphaFoldDB" id="A0A914CCL4"/>
<dbReference type="WBParaSite" id="ACRNAN_Path_761.g2886.t1">
    <property type="protein sequence ID" value="ACRNAN_Path_761.g2886.t1"/>
    <property type="gene ID" value="ACRNAN_Path_761.g2886"/>
</dbReference>
<keyword evidence="2" id="KW-0862">Zinc</keyword>
<sequence length="247" mass="27093">MSVIGSCSICTETIIQNPAALPCGHTYHYECVWTWVTQSSMSCPKCRRPVIKEHIIKLFVDPVDEEANVEAESSNNTTNSTETTRPNISTSTSTPTPTASNSNTRGASPFRPPMFAPPPGHQPPFAFVRITRPTTTINLRPRPFVCMHAPRPTSVTLRPAQNHVHHASNCMAGIRISPQTRVHAPCCPNSRSARPVNAPQPQRLVFTPVIRVVRHVHCNASPNGRRVQVQPQSGSSDEQVQVPTSKS</sequence>
<dbReference type="GO" id="GO:0005634">
    <property type="term" value="C:nucleus"/>
    <property type="evidence" value="ECO:0007669"/>
    <property type="project" value="TreeGrafter"/>
</dbReference>
<feature type="domain" description="RING-type" evidence="5">
    <location>
        <begin position="7"/>
        <end position="47"/>
    </location>
</feature>
<dbReference type="GO" id="GO:0031297">
    <property type="term" value="P:replication fork processing"/>
    <property type="evidence" value="ECO:0007669"/>
    <property type="project" value="TreeGrafter"/>
</dbReference>
<dbReference type="Gene3D" id="3.30.40.10">
    <property type="entry name" value="Zinc/RING finger domain, C3HC4 (zinc finger)"/>
    <property type="match status" value="1"/>
</dbReference>
<dbReference type="PROSITE" id="PS50089">
    <property type="entry name" value="ZF_RING_2"/>
    <property type="match status" value="1"/>
</dbReference>
<dbReference type="InterPro" id="IPR052639">
    <property type="entry name" value="TRAIP_ubiq-protein_ligase"/>
</dbReference>
<dbReference type="GO" id="GO:0016567">
    <property type="term" value="P:protein ubiquitination"/>
    <property type="evidence" value="ECO:0007669"/>
    <property type="project" value="TreeGrafter"/>
</dbReference>
<evidence type="ECO:0000313" key="6">
    <source>
        <dbReference type="Proteomes" id="UP000887540"/>
    </source>
</evidence>
<organism evidence="6 7">
    <name type="scientific">Acrobeloides nanus</name>
    <dbReference type="NCBI Taxonomy" id="290746"/>
    <lineage>
        <taxon>Eukaryota</taxon>
        <taxon>Metazoa</taxon>
        <taxon>Ecdysozoa</taxon>
        <taxon>Nematoda</taxon>
        <taxon>Chromadorea</taxon>
        <taxon>Rhabditida</taxon>
        <taxon>Tylenchina</taxon>
        <taxon>Cephalobomorpha</taxon>
        <taxon>Cephaloboidea</taxon>
        <taxon>Cephalobidae</taxon>
        <taxon>Acrobeloides</taxon>
    </lineage>
</organism>
<keyword evidence="1 3" id="KW-0863">Zinc-finger</keyword>
<feature type="compositionally biased region" description="Polar residues" evidence="4">
    <location>
        <begin position="229"/>
        <end position="247"/>
    </location>
</feature>
<dbReference type="Pfam" id="PF13639">
    <property type="entry name" value="zf-RING_2"/>
    <property type="match status" value="1"/>
</dbReference>
<keyword evidence="6" id="KW-1185">Reference proteome</keyword>
<feature type="region of interest" description="Disordered" evidence="4">
    <location>
        <begin position="69"/>
        <end position="122"/>
    </location>
</feature>